<dbReference type="Proteomes" id="UP000007468">
    <property type="component" value="Chromosome"/>
</dbReference>
<feature type="domain" description="Ketoreductase" evidence="4">
    <location>
        <begin position="4"/>
        <end position="184"/>
    </location>
</feature>
<dbReference type="GO" id="GO:0008206">
    <property type="term" value="P:bile acid metabolic process"/>
    <property type="evidence" value="ECO:0007669"/>
    <property type="project" value="UniProtKB-ARBA"/>
</dbReference>
<reference evidence="6" key="1">
    <citation type="submission" date="2010-12" db="EMBL/GenBank/DDBJ databases">
        <title>The genome sequence of Filifactor alocis strain ATCC 35896.</title>
        <authorList>
            <consortium name="The Broad Institute Genome Sequencing Platform"/>
            <person name="Ward D."/>
            <person name="Earl A."/>
            <person name="Feldgarden M."/>
            <person name="Young S.K."/>
            <person name="Gargeya S."/>
            <person name="Zeng Q."/>
            <person name="Alvarado L."/>
            <person name="Berlin A."/>
            <person name="Bochicchio J."/>
            <person name="Chapman S.B."/>
            <person name="Chen Z."/>
            <person name="Freedman E."/>
            <person name="Gellesch M."/>
            <person name="Goldberg J."/>
            <person name="Griggs A."/>
            <person name="Gujja S."/>
            <person name="Heilman E."/>
            <person name="Heiman D."/>
            <person name="Howarth C."/>
            <person name="Mehta T."/>
            <person name="Neiman D."/>
            <person name="Pearson M."/>
            <person name="Roberts A."/>
            <person name="Saif S."/>
            <person name="Shea T."/>
            <person name="Shenoy N."/>
            <person name="Sisk P."/>
            <person name="Stolte C."/>
            <person name="Sykes S."/>
            <person name="White J."/>
            <person name="Yandava C."/>
            <person name="Izard J."/>
            <person name="Blanton J.M."/>
            <person name="Baranova O.V."/>
            <person name="Tanner A.C."/>
            <person name="Dewhirst F.E."/>
            <person name="Haas B."/>
            <person name="Nusbaum C."/>
            <person name="Birren B."/>
        </authorList>
    </citation>
    <scope>NUCLEOTIDE SEQUENCE [LARGE SCALE GENOMIC DNA]</scope>
    <source>
        <strain evidence="6">ATCC 35896 / D40 B5</strain>
    </source>
</reference>
<dbReference type="FunFam" id="3.40.50.720:FF:000084">
    <property type="entry name" value="Short-chain dehydrogenase reductase"/>
    <property type="match status" value="1"/>
</dbReference>
<dbReference type="NCBIfam" id="NF005559">
    <property type="entry name" value="PRK07231.1"/>
    <property type="match status" value="1"/>
</dbReference>
<dbReference type="InterPro" id="IPR020904">
    <property type="entry name" value="Sc_DH/Rdtase_CS"/>
</dbReference>
<organism evidence="5 6">
    <name type="scientific">Filifactor alocis (strain ATCC 35896 / CCUG 47790 / D40 B5)</name>
    <name type="common">Fusobacterium alocis</name>
    <dbReference type="NCBI Taxonomy" id="546269"/>
    <lineage>
        <taxon>Bacteria</taxon>
        <taxon>Bacillati</taxon>
        <taxon>Bacillota</taxon>
        <taxon>Clostridia</taxon>
        <taxon>Peptostreptococcales</taxon>
        <taxon>Filifactoraceae</taxon>
        <taxon>Filifactor</taxon>
    </lineage>
</organism>
<proteinExistence type="inferred from homology"/>
<keyword evidence="6" id="KW-1185">Reference proteome</keyword>
<dbReference type="PATRIC" id="fig|546269.5.peg.1403"/>
<evidence type="ECO:0000256" key="1">
    <source>
        <dbReference type="ARBA" id="ARBA00006484"/>
    </source>
</evidence>
<dbReference type="PRINTS" id="PR00081">
    <property type="entry name" value="GDHRDH"/>
</dbReference>
<dbReference type="SMART" id="SM00822">
    <property type="entry name" value="PKS_KR"/>
    <property type="match status" value="1"/>
</dbReference>
<evidence type="ECO:0000313" key="6">
    <source>
        <dbReference type="Proteomes" id="UP000007468"/>
    </source>
</evidence>
<dbReference type="InterPro" id="IPR057326">
    <property type="entry name" value="KR_dom"/>
</dbReference>
<dbReference type="SUPFAM" id="SSF51735">
    <property type="entry name" value="NAD(P)-binding Rossmann-fold domains"/>
    <property type="match status" value="1"/>
</dbReference>
<dbReference type="AlphaFoldDB" id="D6GQC9"/>
<keyword evidence="2" id="KW-0560">Oxidoreductase</keyword>
<dbReference type="NCBIfam" id="NF009468">
    <property type="entry name" value="PRK12826.1-4"/>
    <property type="match status" value="1"/>
</dbReference>
<dbReference type="HOGENOM" id="CLU_010194_1_2_9"/>
<protein>
    <submittedName>
        <fullName evidence="5">3-oxoacyl-[acyl-carrier-protein] reductase</fullName>
    </submittedName>
</protein>
<evidence type="ECO:0000256" key="2">
    <source>
        <dbReference type="ARBA" id="ARBA00023002"/>
    </source>
</evidence>
<dbReference type="KEGG" id="faa:HMPREF0389_00904"/>
<dbReference type="PRINTS" id="PR00080">
    <property type="entry name" value="SDRFAMILY"/>
</dbReference>
<dbReference type="Pfam" id="PF13561">
    <property type="entry name" value="adh_short_C2"/>
    <property type="match status" value="1"/>
</dbReference>
<accession>D6GQC9</accession>
<sequence>MKDKVVIITGGSKGIGLGIVTVFAKEQAKVVFTGRNEETGKQTQQQLKEQGLDTLFLASDVSDESSMRNLMKQVYDTYGRIDILLHNAGIYPEVKLVDMTLEDWDKVHNINLRGTFIAIKEVIPYMKQQNKGKIVITSSITGPKTGNPGLAHYAASKAGVNGLIRTACLELAPWNINVNGVEPGNIMTPGMTDVLGEEYIKAQEASIPSGKLGVPEDIAYAAMFLASEEANYITGQTIVVDGGQILPESKLEIN</sequence>
<dbReference type="PROSITE" id="PS00061">
    <property type="entry name" value="ADH_SHORT"/>
    <property type="match status" value="1"/>
</dbReference>
<dbReference type="InterPro" id="IPR002347">
    <property type="entry name" value="SDR_fam"/>
</dbReference>
<gene>
    <name evidence="5" type="ordered locus">HMPREF0389_00904</name>
</gene>
<dbReference type="EMBL" id="CP002390">
    <property type="protein sequence ID" value="EFE28982.2"/>
    <property type="molecule type" value="Genomic_DNA"/>
</dbReference>
<dbReference type="PANTHER" id="PTHR24321">
    <property type="entry name" value="DEHYDROGENASES, SHORT CHAIN"/>
    <property type="match status" value="1"/>
</dbReference>
<comment type="similarity">
    <text evidence="1">Belongs to the short-chain dehydrogenases/reductases (SDR) family.</text>
</comment>
<evidence type="ECO:0000259" key="4">
    <source>
        <dbReference type="SMART" id="SM00822"/>
    </source>
</evidence>
<dbReference type="PANTHER" id="PTHR24321:SF8">
    <property type="entry name" value="ESTRADIOL 17-BETA-DEHYDROGENASE 8-RELATED"/>
    <property type="match status" value="1"/>
</dbReference>
<dbReference type="STRING" id="546269.HMPREF0389_00904"/>
<name>D6GQC9_FILAD</name>
<dbReference type="NCBIfam" id="NF009466">
    <property type="entry name" value="PRK12826.1-2"/>
    <property type="match status" value="1"/>
</dbReference>
<dbReference type="Gene3D" id="3.40.50.720">
    <property type="entry name" value="NAD(P)-binding Rossmann-like Domain"/>
    <property type="match status" value="1"/>
</dbReference>
<evidence type="ECO:0000256" key="3">
    <source>
        <dbReference type="ARBA" id="ARBA00023027"/>
    </source>
</evidence>
<dbReference type="eggNOG" id="COG1028">
    <property type="taxonomic scope" value="Bacteria"/>
</dbReference>
<evidence type="ECO:0000313" key="5">
    <source>
        <dbReference type="EMBL" id="EFE28982.2"/>
    </source>
</evidence>
<dbReference type="GO" id="GO:0016491">
    <property type="term" value="F:oxidoreductase activity"/>
    <property type="evidence" value="ECO:0007669"/>
    <property type="project" value="UniProtKB-KW"/>
</dbReference>
<keyword evidence="3" id="KW-0520">NAD</keyword>
<dbReference type="InterPro" id="IPR036291">
    <property type="entry name" value="NAD(P)-bd_dom_sf"/>
</dbReference>